<reference evidence="2 3" key="1">
    <citation type="submission" date="2012-07" db="EMBL/GenBank/DDBJ databases">
        <title>The Genome Sequence of Actinomyces neuii subsp. anitratus BVS029A5.</title>
        <authorList>
            <consortium name="The Broad Institute Genome Sequencing Platform"/>
            <person name="Earl A."/>
            <person name="Ward D."/>
            <person name="Feldgarden M."/>
            <person name="Gevers D."/>
            <person name="Saerens B."/>
            <person name="Vaneechoutte M."/>
            <person name="Walker B."/>
            <person name="Young S.K."/>
            <person name="Zeng Q."/>
            <person name="Gargeya S."/>
            <person name="Fitzgerald M."/>
            <person name="Haas B."/>
            <person name="Abouelleil A."/>
            <person name="Alvarado L."/>
            <person name="Arachchi H.M."/>
            <person name="Berlin A."/>
            <person name="Chapman S.B."/>
            <person name="Goldberg J."/>
            <person name="Griggs A."/>
            <person name="Gujja S."/>
            <person name="Hansen M."/>
            <person name="Howarth C."/>
            <person name="Imamovic A."/>
            <person name="Larimer J."/>
            <person name="McCowen C."/>
            <person name="Montmayeur A."/>
            <person name="Murphy C."/>
            <person name="Neiman D."/>
            <person name="Pearson M."/>
            <person name="Priest M."/>
            <person name="Roberts A."/>
            <person name="Saif S."/>
            <person name="Shea T."/>
            <person name="Sisk P."/>
            <person name="Sykes S."/>
            <person name="Wortman J."/>
            <person name="Nusbaum C."/>
            <person name="Birren B."/>
        </authorList>
    </citation>
    <scope>NUCLEOTIDE SEQUENCE [LARGE SCALE GENOMIC DNA]</scope>
    <source>
        <strain evidence="2 3">BVS029A5</strain>
    </source>
</reference>
<dbReference type="CDD" id="cd12208">
    <property type="entry name" value="DIP1984-like"/>
    <property type="match status" value="1"/>
</dbReference>
<dbReference type="HOGENOM" id="CLU_119822_0_0_11"/>
<dbReference type="AlphaFoldDB" id="K0ZGY3"/>
<keyword evidence="3" id="KW-1185">Reference proteome</keyword>
<feature type="coiled-coil region" evidence="1">
    <location>
        <begin position="17"/>
        <end position="78"/>
    </location>
</feature>
<keyword evidence="1" id="KW-0175">Coiled coil</keyword>
<evidence type="ECO:0000313" key="3">
    <source>
        <dbReference type="Proteomes" id="UP000006075"/>
    </source>
</evidence>
<dbReference type="eggNOG" id="ENOG5032S2G">
    <property type="taxonomic scope" value="Bacteria"/>
</dbReference>
<sequence length="166" mass="18930">MAPEIQVSMAGEENMKLAEALSERAQIQARLTHLSQRAQNVIRVQEGEDPAEDPAQLIEQAEALHQKLQNLIMRINRTNSATTFSGEQTISDAIAARDNAQRRHIFFSNLADKAAARQDRFTRMEVKFMPAYPVSQLRDRADDAAKEYRHLDLQLQELNWTTELVD</sequence>
<dbReference type="Gene3D" id="6.10.320.10">
    <property type="match status" value="1"/>
</dbReference>
<dbReference type="Pfam" id="PF20935">
    <property type="entry name" value="DUF6847"/>
    <property type="match status" value="1"/>
</dbReference>
<organism evidence="2 3">
    <name type="scientific">Winkia neuii BV029A5</name>
    <dbReference type="NCBI Taxonomy" id="888439"/>
    <lineage>
        <taxon>Bacteria</taxon>
        <taxon>Bacillati</taxon>
        <taxon>Actinomycetota</taxon>
        <taxon>Actinomycetes</taxon>
        <taxon>Actinomycetales</taxon>
        <taxon>Actinomycetaceae</taxon>
        <taxon>Winkia</taxon>
    </lineage>
</organism>
<dbReference type="EMBL" id="AGWP01000005">
    <property type="protein sequence ID" value="EJZ86825.1"/>
    <property type="molecule type" value="Genomic_DNA"/>
</dbReference>
<evidence type="ECO:0000313" key="2">
    <source>
        <dbReference type="EMBL" id="EJZ86825.1"/>
    </source>
</evidence>
<dbReference type="NCBIfam" id="NF038048">
    <property type="entry name" value="DIP1984_fam"/>
    <property type="match status" value="1"/>
</dbReference>
<evidence type="ECO:0000256" key="1">
    <source>
        <dbReference type="SAM" id="Coils"/>
    </source>
</evidence>
<dbReference type="PATRIC" id="fig|888439.3.peg.1207"/>
<evidence type="ECO:0008006" key="4">
    <source>
        <dbReference type="Google" id="ProtNLM"/>
    </source>
</evidence>
<dbReference type="InterPro" id="IPR047741">
    <property type="entry name" value="DIP1984-like"/>
</dbReference>
<comment type="caution">
    <text evidence="2">The sequence shown here is derived from an EMBL/GenBank/DDBJ whole genome shotgun (WGS) entry which is preliminary data.</text>
</comment>
<proteinExistence type="predicted"/>
<name>K0ZGY3_9ACTO</name>
<protein>
    <recommendedName>
        <fullName evidence="4">Septicolysin</fullName>
    </recommendedName>
</protein>
<accession>K0ZGY3</accession>
<dbReference type="Proteomes" id="UP000006075">
    <property type="component" value="Unassembled WGS sequence"/>
</dbReference>
<gene>
    <name evidence="2" type="ORF">HMPREF9240_01199</name>
</gene>